<reference evidence="5" key="3">
    <citation type="submission" date="2020-02" db="EMBL/GenBank/DDBJ databases">
        <authorList>
            <person name="Matsumoto Y."/>
            <person name="Motooka D."/>
            <person name="Nakamura S."/>
        </authorList>
    </citation>
    <scope>NUCLEOTIDE SEQUENCE</scope>
    <source>
        <strain evidence="5">JCM 12687</strain>
        <plasmid evidence="5">pJCM12687</plasmid>
    </source>
</reference>
<evidence type="ECO:0000313" key="7">
    <source>
        <dbReference type="Proteomes" id="UP000192441"/>
    </source>
</evidence>
<evidence type="ECO:0000313" key="6">
    <source>
        <dbReference type="EMBL" id="ORA32574.1"/>
    </source>
</evidence>
<dbReference type="GO" id="GO:0016616">
    <property type="term" value="F:oxidoreductase activity, acting on the CH-OH group of donors, NAD or NADP as acceptor"/>
    <property type="evidence" value="ECO:0007669"/>
    <property type="project" value="InterPro"/>
</dbReference>
<evidence type="ECO:0000256" key="3">
    <source>
        <dbReference type="PIRNR" id="PIRNR000124"/>
    </source>
</evidence>
<dbReference type="SUPFAM" id="SSF51735">
    <property type="entry name" value="NAD(P)-binding Rossmann-fold domains"/>
    <property type="match status" value="1"/>
</dbReference>
<organism evidence="6 7">
    <name type="scientific">Mycobacterium branderi</name>
    <dbReference type="NCBI Taxonomy" id="43348"/>
    <lineage>
        <taxon>Bacteria</taxon>
        <taxon>Bacillati</taxon>
        <taxon>Actinomycetota</taxon>
        <taxon>Actinomycetes</taxon>
        <taxon>Mycobacteriales</taxon>
        <taxon>Mycobacteriaceae</taxon>
        <taxon>Mycobacterium</taxon>
    </lineage>
</organism>
<dbReference type="Proteomes" id="UP000467379">
    <property type="component" value="Plasmid pJCM12687"/>
</dbReference>
<dbReference type="SMART" id="SM00984">
    <property type="entry name" value="UDPG_MGDP_dh_C"/>
    <property type="match status" value="1"/>
</dbReference>
<dbReference type="PIRSF" id="PIRSF000124">
    <property type="entry name" value="UDPglc_GDPman_dh"/>
    <property type="match status" value="1"/>
</dbReference>
<protein>
    <submittedName>
        <fullName evidence="5">UDP-N-acetyl-D-glucosamine dehydrogenase</fullName>
    </submittedName>
</protein>
<reference evidence="5 8" key="2">
    <citation type="journal article" date="2019" name="Emerg. Microbes Infect.">
        <title>Comprehensive subspecies identification of 175 nontuberculous mycobacteria species based on 7547 genomic profiles.</title>
        <authorList>
            <person name="Matsumoto Y."/>
            <person name="Kinjo T."/>
            <person name="Motooka D."/>
            <person name="Nabeya D."/>
            <person name="Jung N."/>
            <person name="Uechi K."/>
            <person name="Horii T."/>
            <person name="Iida T."/>
            <person name="Fujita J."/>
            <person name="Nakamura S."/>
        </authorList>
    </citation>
    <scope>NUCLEOTIDE SEQUENCE [LARGE SCALE GENOMIC DNA]</scope>
    <source>
        <strain evidence="5 8">JCM 12687</strain>
        <plasmid evidence="5">pJCM12687</plasmid>
    </source>
</reference>
<dbReference type="OrthoDB" id="5193947at2"/>
<keyword evidence="8" id="KW-1185">Reference proteome</keyword>
<dbReference type="RefSeq" id="WP_083134022.1">
    <property type="nucleotide sequence ID" value="NZ_AP022607.1"/>
</dbReference>
<geneLocation type="plasmid" evidence="5 8">
    <name>pJCM12687</name>
</geneLocation>
<dbReference type="InterPro" id="IPR001732">
    <property type="entry name" value="UDP-Glc/GDP-Man_DH_N"/>
</dbReference>
<dbReference type="Gene3D" id="3.40.50.720">
    <property type="entry name" value="NAD(P)-binding Rossmann-like Domain"/>
    <property type="match status" value="2"/>
</dbReference>
<keyword evidence="2" id="KW-0520">NAD</keyword>
<dbReference type="Pfam" id="PF03720">
    <property type="entry name" value="UDPG_MGDP_dh_C"/>
    <property type="match status" value="1"/>
</dbReference>
<dbReference type="GO" id="GO:0051287">
    <property type="term" value="F:NAD binding"/>
    <property type="evidence" value="ECO:0007669"/>
    <property type="project" value="InterPro"/>
</dbReference>
<keyword evidence="1" id="KW-0560">Oxidoreductase</keyword>
<dbReference type="InterPro" id="IPR008927">
    <property type="entry name" value="6-PGluconate_DH-like_C_sf"/>
</dbReference>
<dbReference type="EMBL" id="AP022607">
    <property type="protein sequence ID" value="BBZ15286.1"/>
    <property type="molecule type" value="Genomic_DNA"/>
</dbReference>
<dbReference type="NCBIfam" id="TIGR03026">
    <property type="entry name" value="NDP-sugDHase"/>
    <property type="match status" value="1"/>
</dbReference>
<comment type="similarity">
    <text evidence="3">Belongs to the UDP-glucose/GDP-mannose dehydrogenase family.</text>
</comment>
<evidence type="ECO:0000256" key="2">
    <source>
        <dbReference type="ARBA" id="ARBA00023027"/>
    </source>
</evidence>
<proteinExistence type="inferred from homology"/>
<dbReference type="GO" id="GO:0000271">
    <property type="term" value="P:polysaccharide biosynthetic process"/>
    <property type="evidence" value="ECO:0007669"/>
    <property type="project" value="InterPro"/>
</dbReference>
<gene>
    <name evidence="6" type="ORF">BST20_24535</name>
    <name evidence="5" type="ORF">MBRA_54810</name>
</gene>
<sequence length="416" mass="44585">MRVSVIGQGYVGLPLTMALVEAGHTVLAVESDPNRLAALRRAQSYIVDVSDEALSQALATRRFTPVPDLQGQQHSDVYLITVPTPVNADDEPDLRYLDGALDTAAQTAQPGALVIVESTLYPGATRGHAVPRFEARSRLRSGIDVHFAYSPERIDPGRDDSYVEIPKIVGGIDTQGALLASSFYETVFKKVITVSSAEIAEYVKLFENIFRYVNIAFVNELSQSARAMNIDLREVVAAASSKPYGFMPFSHGPGVGGHCLPNNIHYLNHALRGAGRSSSILTACTQVNNGVANYVADRIEQALQAAGKSVATASVLILGLAYKPGIADDRLAPTYAISAELAGRGAHVKVADPHVPAAVAGEHFTRVELTAAQAAAADIVVIATDHKDFDYGLVLDHAPLIFDCRGRFDSQRVEQL</sequence>
<feature type="domain" description="UDP-glucose/GDP-mannose dehydrogenase C-terminal" evidence="4">
    <location>
        <begin position="316"/>
        <end position="410"/>
    </location>
</feature>
<dbReference type="InterPro" id="IPR014026">
    <property type="entry name" value="UDP-Glc/GDP-Man_DH_dimer"/>
</dbReference>
<dbReference type="EMBL" id="MVHM01000023">
    <property type="protein sequence ID" value="ORA32574.1"/>
    <property type="molecule type" value="Genomic_DNA"/>
</dbReference>
<dbReference type="PANTHER" id="PTHR43491:SF1">
    <property type="entry name" value="UDP-N-ACETYL-D-MANNOSAMINE DEHYDROGENASE"/>
    <property type="match status" value="1"/>
</dbReference>
<dbReference type="PANTHER" id="PTHR43491">
    <property type="entry name" value="UDP-N-ACETYL-D-MANNOSAMINE DEHYDROGENASE"/>
    <property type="match status" value="1"/>
</dbReference>
<dbReference type="SUPFAM" id="SSF48179">
    <property type="entry name" value="6-phosphogluconate dehydrogenase C-terminal domain-like"/>
    <property type="match status" value="1"/>
</dbReference>
<name>A0A7I7WCJ4_9MYCO</name>
<dbReference type="InterPro" id="IPR036220">
    <property type="entry name" value="UDP-Glc/GDP-Man_DH_C_sf"/>
</dbReference>
<dbReference type="InterPro" id="IPR036291">
    <property type="entry name" value="NAD(P)-bd_dom_sf"/>
</dbReference>
<reference evidence="6 7" key="1">
    <citation type="submission" date="2016-12" db="EMBL/GenBank/DDBJ databases">
        <title>The new phylogeny of genus Mycobacterium.</title>
        <authorList>
            <person name="Tortoli E."/>
            <person name="Trovato A."/>
            <person name="Cirillo D.M."/>
        </authorList>
    </citation>
    <scope>NUCLEOTIDE SEQUENCE [LARGE SCALE GENOMIC DNA]</scope>
    <source>
        <strain evidence="6 7">DSM 44624</strain>
    </source>
</reference>
<evidence type="ECO:0000313" key="5">
    <source>
        <dbReference type="EMBL" id="BBZ15286.1"/>
    </source>
</evidence>
<dbReference type="PIRSF" id="PIRSF500136">
    <property type="entry name" value="UDP_ManNAc_DH"/>
    <property type="match status" value="1"/>
</dbReference>
<dbReference type="AlphaFoldDB" id="A0A7I7WCJ4"/>
<dbReference type="InterPro" id="IPR017476">
    <property type="entry name" value="UDP-Glc/GDP-Man"/>
</dbReference>
<dbReference type="GO" id="GO:0016628">
    <property type="term" value="F:oxidoreductase activity, acting on the CH-CH group of donors, NAD or NADP as acceptor"/>
    <property type="evidence" value="ECO:0007669"/>
    <property type="project" value="InterPro"/>
</dbReference>
<dbReference type="InterPro" id="IPR014027">
    <property type="entry name" value="UDP-Glc/GDP-Man_DH_C"/>
</dbReference>
<dbReference type="InterPro" id="IPR028359">
    <property type="entry name" value="UDP_ManNAc/GlcNAc_DH"/>
</dbReference>
<keyword evidence="5" id="KW-0614">Plasmid</keyword>
<dbReference type="Proteomes" id="UP000192441">
    <property type="component" value="Unassembled WGS sequence"/>
</dbReference>
<evidence type="ECO:0000259" key="4">
    <source>
        <dbReference type="SMART" id="SM00984"/>
    </source>
</evidence>
<dbReference type="Pfam" id="PF03721">
    <property type="entry name" value="UDPG_MGDP_dh_N"/>
    <property type="match status" value="1"/>
</dbReference>
<evidence type="ECO:0000313" key="8">
    <source>
        <dbReference type="Proteomes" id="UP000467379"/>
    </source>
</evidence>
<accession>A0A7I7WCJ4</accession>
<dbReference type="SUPFAM" id="SSF52413">
    <property type="entry name" value="UDP-glucose/GDP-mannose dehydrogenase C-terminal domain"/>
    <property type="match status" value="1"/>
</dbReference>
<evidence type="ECO:0000256" key="1">
    <source>
        <dbReference type="ARBA" id="ARBA00023002"/>
    </source>
</evidence>
<dbReference type="Pfam" id="PF00984">
    <property type="entry name" value="UDPG_MGDP_dh"/>
    <property type="match status" value="1"/>
</dbReference>